<evidence type="ECO:0000313" key="1">
    <source>
        <dbReference type="EMBL" id="CAG8684656.1"/>
    </source>
</evidence>
<keyword evidence="2" id="KW-1185">Reference proteome</keyword>
<name>A0ACA9NZT2_9GLOM</name>
<reference evidence="1" key="1">
    <citation type="submission" date="2021-06" db="EMBL/GenBank/DDBJ databases">
        <authorList>
            <person name="Kallberg Y."/>
            <person name="Tangrot J."/>
            <person name="Rosling A."/>
        </authorList>
    </citation>
    <scope>NUCLEOTIDE SEQUENCE</scope>
    <source>
        <strain evidence="1">CL356</strain>
    </source>
</reference>
<protein>
    <submittedName>
        <fullName evidence="1">11044_t:CDS:1</fullName>
    </submittedName>
</protein>
<comment type="caution">
    <text evidence="1">The sequence shown here is derived from an EMBL/GenBank/DDBJ whole genome shotgun (WGS) entry which is preliminary data.</text>
</comment>
<dbReference type="EMBL" id="CAJVPT010027705">
    <property type="protein sequence ID" value="CAG8684656.1"/>
    <property type="molecule type" value="Genomic_DNA"/>
</dbReference>
<proteinExistence type="predicted"/>
<feature type="non-terminal residue" evidence="1">
    <location>
        <position position="552"/>
    </location>
</feature>
<evidence type="ECO:0000313" key="2">
    <source>
        <dbReference type="Proteomes" id="UP000789525"/>
    </source>
</evidence>
<dbReference type="Proteomes" id="UP000789525">
    <property type="component" value="Unassembled WGS sequence"/>
</dbReference>
<accession>A0ACA9NZT2</accession>
<sequence length="552" mass="59457">MAEELNLTVDEDAFQAAQAHSKEASKGGAKTSVKDTVKLDVHDISALEKNTEVPITNDSFKFNSSSISATIKAIYHEKNFPSSTANIPTGASFGIILDKTCFYAEAGGQEYDTGVIALDMKDREAKFEVINCQSFKGYVLHIGDHIDQKGSLVAPAKLRFDFSHKAPVSLPELKKIEDICLEWIRKDVPVFSKDLDLKSARLIPGLRAVFGETYPDPVRVVSLEYDVDEISSDLENPKWRGTSVEFCGGTHVAKTGDIKEFTIMEESGIAKGIRRIIAVTGPESRAAMAALAQFELRFTGVQGMTGKEKDEGFKALTLDLNQADLPALLKADLKDRLAAKRKAWDTEVKAREAAATKEATESVANYFAENPDAQLQALQSIINQAKTLNKAVYVLSIDTQSGKVTHGNYLPPSLAADGFDARTWASGVSEIVGGRAGGKPDTAQGVGTDASKVADAVTTASELFAKAIQNADDSDSHHMHKKSKRSLHIESGMGGLSLQPNLPQGQGKVSPLSATSTLSSQAESSIMTPFSGYRATSSANPSYYVTEPELLE</sequence>
<organism evidence="1 2">
    <name type="scientific">Acaulospora colombiana</name>
    <dbReference type="NCBI Taxonomy" id="27376"/>
    <lineage>
        <taxon>Eukaryota</taxon>
        <taxon>Fungi</taxon>
        <taxon>Fungi incertae sedis</taxon>
        <taxon>Mucoromycota</taxon>
        <taxon>Glomeromycotina</taxon>
        <taxon>Glomeromycetes</taxon>
        <taxon>Diversisporales</taxon>
        <taxon>Acaulosporaceae</taxon>
        <taxon>Acaulospora</taxon>
    </lineage>
</organism>
<gene>
    <name evidence="1" type="ORF">ACOLOM_LOCUS9495</name>
</gene>